<dbReference type="InterPro" id="IPR021731">
    <property type="entry name" value="AMIN_dom"/>
</dbReference>
<evidence type="ECO:0000256" key="2">
    <source>
        <dbReference type="ARBA" id="ARBA00011901"/>
    </source>
</evidence>
<feature type="domain" description="MurNAc-LAA" evidence="5">
    <location>
        <begin position="275"/>
        <end position="431"/>
    </location>
</feature>
<evidence type="ECO:0000259" key="5">
    <source>
        <dbReference type="SMART" id="SM00646"/>
    </source>
</evidence>
<dbReference type="GO" id="GO:0009253">
    <property type="term" value="P:peptidoglycan catabolic process"/>
    <property type="evidence" value="ECO:0007669"/>
    <property type="project" value="InterPro"/>
</dbReference>
<dbReference type="SMART" id="SM00646">
    <property type="entry name" value="Ami_3"/>
    <property type="match status" value="1"/>
</dbReference>
<dbReference type="Pfam" id="PF01520">
    <property type="entry name" value="Amidase_3"/>
    <property type="match status" value="1"/>
</dbReference>
<dbReference type="SUPFAM" id="SSF53187">
    <property type="entry name" value="Zn-dependent exopeptidases"/>
    <property type="match status" value="1"/>
</dbReference>
<name>A0A1I3D611_9RHOB</name>
<dbReference type="OrthoDB" id="9806267at2"/>
<evidence type="ECO:0000313" key="6">
    <source>
        <dbReference type="EMBL" id="SFH82173.1"/>
    </source>
</evidence>
<accession>A0A1I3D611</accession>
<dbReference type="InterPro" id="IPR050695">
    <property type="entry name" value="N-acetylmuramoyl_amidase_3"/>
</dbReference>
<dbReference type="InterPro" id="IPR002508">
    <property type="entry name" value="MurNAc-LAA_cat"/>
</dbReference>
<dbReference type="GO" id="GO:0008745">
    <property type="term" value="F:N-acetylmuramoyl-L-alanine amidase activity"/>
    <property type="evidence" value="ECO:0007669"/>
    <property type="project" value="UniProtKB-EC"/>
</dbReference>
<dbReference type="CDD" id="cd02696">
    <property type="entry name" value="MurNAc-LAA"/>
    <property type="match status" value="1"/>
</dbReference>
<dbReference type="Proteomes" id="UP000199377">
    <property type="component" value="Unassembled WGS sequence"/>
</dbReference>
<evidence type="ECO:0000256" key="3">
    <source>
        <dbReference type="ARBA" id="ARBA00022801"/>
    </source>
</evidence>
<proteinExistence type="predicted"/>
<organism evidence="6 7">
    <name type="scientific">Albimonas pacifica</name>
    <dbReference type="NCBI Taxonomy" id="1114924"/>
    <lineage>
        <taxon>Bacteria</taxon>
        <taxon>Pseudomonadati</taxon>
        <taxon>Pseudomonadota</taxon>
        <taxon>Alphaproteobacteria</taxon>
        <taxon>Rhodobacterales</taxon>
        <taxon>Paracoccaceae</taxon>
        <taxon>Albimonas</taxon>
    </lineage>
</organism>
<comment type="catalytic activity">
    <reaction evidence="1">
        <text>Hydrolyzes the link between N-acetylmuramoyl residues and L-amino acid residues in certain cell-wall glycopeptides.</text>
        <dbReference type="EC" id="3.5.1.28"/>
    </reaction>
</comment>
<dbReference type="GO" id="GO:0030288">
    <property type="term" value="C:outer membrane-bounded periplasmic space"/>
    <property type="evidence" value="ECO:0007669"/>
    <property type="project" value="TreeGrafter"/>
</dbReference>
<keyword evidence="7" id="KW-1185">Reference proteome</keyword>
<gene>
    <name evidence="6" type="ORF">SAMN05216258_102408</name>
</gene>
<dbReference type="Gene3D" id="2.60.40.3500">
    <property type="match status" value="1"/>
</dbReference>
<dbReference type="Gene3D" id="3.40.630.40">
    <property type="entry name" value="Zn-dependent exopeptidases"/>
    <property type="match status" value="1"/>
</dbReference>
<keyword evidence="3" id="KW-0378">Hydrolase</keyword>
<dbReference type="PANTHER" id="PTHR30404:SF0">
    <property type="entry name" value="N-ACETYLMURAMOYL-L-ALANINE AMIDASE AMIC"/>
    <property type="match status" value="1"/>
</dbReference>
<dbReference type="PANTHER" id="PTHR30404">
    <property type="entry name" value="N-ACETYLMURAMOYL-L-ALANINE AMIDASE"/>
    <property type="match status" value="1"/>
</dbReference>
<protein>
    <recommendedName>
        <fullName evidence="2">N-acetylmuramoyl-L-alanine amidase</fullName>
        <ecNumber evidence="2">3.5.1.28</ecNumber>
    </recommendedName>
</protein>
<sequence>MGRARGLGEGRADPANRPTRSRKSMAWNRFSCPPRGGFRSVFRRWAPPVCASAAALAAAFAITPLRAPASEAPETEAPRIVGLRHVEGRTRVALRLARASGFEVFALEDPPRLVVAFDGPAWEGAPPPPPPGGLVKAVRAGLVADGRARLVLELVRPARLAEAVQFPDPDDPSGPTILRLELAYAAPDAFAAAVGWPEGQGPLAPAPPPADPRPLVMIDPGHGGMDPGAIRGEAVEKALVMTFARDLKAALEATGRWRVALTREDDRYLGLAERVARAEAAGAAALLSIHANTVARGDAVGASIFTLAAAGSTDAETAALADSENRADVAPGDDRAVEPDAALRAVHEIGMRRALLASRGLGTELVDHLAQATPMLRGRAHSQAGFRVLKSSRVPAALVELGFLSNAQDLARMRDPAWRRRAAQALTQGLDAWAGAAAARPFAALAP</sequence>
<evidence type="ECO:0000313" key="7">
    <source>
        <dbReference type="Proteomes" id="UP000199377"/>
    </source>
</evidence>
<feature type="region of interest" description="Disordered" evidence="4">
    <location>
        <begin position="1"/>
        <end position="28"/>
    </location>
</feature>
<dbReference type="EC" id="3.5.1.28" evidence="2"/>
<dbReference type="Pfam" id="PF11741">
    <property type="entry name" value="AMIN"/>
    <property type="match status" value="1"/>
</dbReference>
<dbReference type="AlphaFoldDB" id="A0A1I3D611"/>
<evidence type="ECO:0000256" key="1">
    <source>
        <dbReference type="ARBA" id="ARBA00001561"/>
    </source>
</evidence>
<reference evidence="6 7" key="1">
    <citation type="submission" date="2016-10" db="EMBL/GenBank/DDBJ databases">
        <authorList>
            <person name="de Groot N.N."/>
        </authorList>
    </citation>
    <scope>NUCLEOTIDE SEQUENCE [LARGE SCALE GENOMIC DNA]</scope>
    <source>
        <strain evidence="6 7">CGMCC 1.11030</strain>
    </source>
</reference>
<evidence type="ECO:0000256" key="4">
    <source>
        <dbReference type="SAM" id="MobiDB-lite"/>
    </source>
</evidence>
<dbReference type="EMBL" id="FOQH01000002">
    <property type="protein sequence ID" value="SFH82173.1"/>
    <property type="molecule type" value="Genomic_DNA"/>
</dbReference>
<feature type="compositionally biased region" description="Basic and acidic residues" evidence="4">
    <location>
        <begin position="1"/>
        <end position="14"/>
    </location>
</feature>
<dbReference type="STRING" id="1114924.SAMN05216258_102408"/>